<dbReference type="AlphaFoldDB" id="A0AA39D517"/>
<evidence type="ECO:0000313" key="2">
    <source>
        <dbReference type="EMBL" id="KAJ9647390.1"/>
    </source>
</evidence>
<comment type="caution">
    <text evidence="2">The sequence shown here is derived from an EMBL/GenBank/DDBJ whole genome shotgun (WGS) entry which is preliminary data.</text>
</comment>
<keyword evidence="3" id="KW-1185">Reference proteome</keyword>
<organism evidence="2 3">
    <name type="scientific">Knufia peltigerae</name>
    <dbReference type="NCBI Taxonomy" id="1002370"/>
    <lineage>
        <taxon>Eukaryota</taxon>
        <taxon>Fungi</taxon>
        <taxon>Dikarya</taxon>
        <taxon>Ascomycota</taxon>
        <taxon>Pezizomycotina</taxon>
        <taxon>Eurotiomycetes</taxon>
        <taxon>Chaetothyriomycetidae</taxon>
        <taxon>Chaetothyriales</taxon>
        <taxon>Trichomeriaceae</taxon>
        <taxon>Knufia</taxon>
    </lineage>
</organism>
<dbReference type="InterPro" id="IPR027796">
    <property type="entry name" value="OTT_1508_deam-like"/>
</dbReference>
<feature type="region of interest" description="Disordered" evidence="1">
    <location>
        <begin position="38"/>
        <end position="67"/>
    </location>
</feature>
<gene>
    <name evidence="2" type="ORF">H2204_000018</name>
</gene>
<sequence>MDKSEIKKAADHTHGESIARVVWAAHILSYLTGEQSHAETLLSETGEEEEDDSDGSESDAETDRLSDLTSADKHIRSKFLDCVAELLSPENGWDHVVAVGLRECEDLIEIDVARNDGFHAVKSHQGGSTRGEGADLQYIEHLREYLSSILDQDLCEQSAMSSSWFEPIAIGFNCKRIDYWLRVARRCILCEHPFKAPNEKLGPGFKEAVKTWTNMEELLRHTSSSGLAVSKEERAYECISSMEVHDLLETSCRDKVGPKLWRALRSIARPVSKCRLLARIASHVVQLRTVKVCPIPSGPETILTPEYLIDITDALDRLVSVSLAGPALKRVTSFRKRFKQACARPLRSHAEVQLFLYYEDGLCRAPSIDYFGCSKKSCFLCEGFLRALPLPISTRGRHGICYRAWGVPFSKSDKVVIALEELGNNLASRIEMYLKGQLRSSILNQVPQSAFVSGLSSSSSEELRWKKEMVESVKEDQKSRQKEHRIL</sequence>
<dbReference type="Pfam" id="PF14441">
    <property type="entry name" value="OTT_1508_deam"/>
    <property type="match status" value="1"/>
</dbReference>
<proteinExistence type="predicted"/>
<dbReference type="EMBL" id="JAPDRN010000001">
    <property type="protein sequence ID" value="KAJ9647390.1"/>
    <property type="molecule type" value="Genomic_DNA"/>
</dbReference>
<reference evidence="2" key="1">
    <citation type="submission" date="2022-10" db="EMBL/GenBank/DDBJ databases">
        <title>Culturing micro-colonial fungi from biological soil crusts in the Mojave desert and describing Neophaeococcomyces mojavensis, and introducing the new genera and species Taxawa tesnikishii.</title>
        <authorList>
            <person name="Kurbessoian T."/>
            <person name="Stajich J.E."/>
        </authorList>
    </citation>
    <scope>NUCLEOTIDE SEQUENCE</scope>
    <source>
        <strain evidence="2">TK_35</strain>
    </source>
</reference>
<protein>
    <submittedName>
        <fullName evidence="2">Uncharacterized protein</fullName>
    </submittedName>
</protein>
<evidence type="ECO:0000313" key="3">
    <source>
        <dbReference type="Proteomes" id="UP001172681"/>
    </source>
</evidence>
<name>A0AA39D517_9EURO</name>
<feature type="compositionally biased region" description="Acidic residues" evidence="1">
    <location>
        <begin position="45"/>
        <end position="60"/>
    </location>
</feature>
<dbReference type="Proteomes" id="UP001172681">
    <property type="component" value="Unassembled WGS sequence"/>
</dbReference>
<evidence type="ECO:0000256" key="1">
    <source>
        <dbReference type="SAM" id="MobiDB-lite"/>
    </source>
</evidence>
<accession>A0AA39D517</accession>